<dbReference type="PROSITE" id="PS51294">
    <property type="entry name" value="HTH_MYB"/>
    <property type="match status" value="1"/>
</dbReference>
<accession>A0A8C7GRF2</accession>
<keyword evidence="11" id="KW-0238">DNA-binding</keyword>
<evidence type="ECO:0000256" key="10">
    <source>
        <dbReference type="ARBA" id="ARBA00023049"/>
    </source>
</evidence>
<dbReference type="GO" id="GO:0006508">
    <property type="term" value="P:proteolysis"/>
    <property type="evidence" value="ECO:0007669"/>
    <property type="project" value="UniProtKB-KW"/>
</dbReference>
<dbReference type="GeneTree" id="ENSGT00940000157721"/>
<dbReference type="Pfam" id="PF00249">
    <property type="entry name" value="Myb_DNA-binding"/>
    <property type="match status" value="1"/>
</dbReference>
<evidence type="ECO:0000259" key="21">
    <source>
        <dbReference type="PROSITE" id="PS51294"/>
    </source>
</evidence>
<evidence type="ECO:0000259" key="18">
    <source>
        <dbReference type="PROSITE" id="PS50249"/>
    </source>
</evidence>
<keyword evidence="5" id="KW-0833">Ubl conjugation pathway</keyword>
<feature type="region of interest" description="Disordered" evidence="16">
    <location>
        <begin position="807"/>
        <end position="865"/>
    </location>
</feature>
<dbReference type="SUPFAM" id="SSF46689">
    <property type="entry name" value="Homeodomain-like"/>
    <property type="match status" value="2"/>
</dbReference>
<dbReference type="PANTHER" id="PTHR10410">
    <property type="entry name" value="EUKARYOTIC TRANSLATION INITIATION FACTOR 3 -RELATED"/>
    <property type="match status" value="1"/>
</dbReference>
<protein>
    <recommendedName>
        <fullName evidence="15">Myb-like, SWIRM and MPN domain-containing protein 1</fullName>
    </recommendedName>
</protein>
<feature type="domain" description="MPN" evidence="18">
    <location>
        <begin position="575"/>
        <end position="709"/>
    </location>
</feature>
<evidence type="ECO:0000259" key="20">
    <source>
        <dbReference type="PROSITE" id="PS51293"/>
    </source>
</evidence>
<dbReference type="GO" id="GO:0005634">
    <property type="term" value="C:nucleus"/>
    <property type="evidence" value="ECO:0007669"/>
    <property type="project" value="UniProtKB-SubCell"/>
</dbReference>
<evidence type="ECO:0000256" key="8">
    <source>
        <dbReference type="ARBA" id="ARBA00022853"/>
    </source>
</evidence>
<dbReference type="Gene3D" id="1.10.10.10">
    <property type="entry name" value="Winged helix-like DNA-binding domain superfamily/Winged helix DNA-binding domain"/>
    <property type="match status" value="1"/>
</dbReference>
<proteinExistence type="inferred from homology"/>
<evidence type="ECO:0000256" key="2">
    <source>
        <dbReference type="ARBA" id="ARBA00007194"/>
    </source>
</evidence>
<feature type="compositionally biased region" description="Basic and acidic residues" evidence="16">
    <location>
        <begin position="256"/>
        <end position="266"/>
    </location>
</feature>
<keyword evidence="7" id="KW-0862">Zinc</keyword>
<evidence type="ECO:0000259" key="17">
    <source>
        <dbReference type="PROSITE" id="PS50090"/>
    </source>
</evidence>
<evidence type="ECO:0000256" key="3">
    <source>
        <dbReference type="ARBA" id="ARBA00022670"/>
    </source>
</evidence>
<feature type="region of interest" description="Disordered" evidence="16">
    <location>
        <begin position="302"/>
        <end position="385"/>
    </location>
</feature>
<dbReference type="InterPro" id="IPR000555">
    <property type="entry name" value="JAMM/MPN+_dom"/>
</dbReference>
<evidence type="ECO:0000256" key="16">
    <source>
        <dbReference type="SAM" id="MobiDB-lite"/>
    </source>
</evidence>
<dbReference type="PROSITE" id="PS50090">
    <property type="entry name" value="MYB_LIKE"/>
    <property type="match status" value="1"/>
</dbReference>
<evidence type="ECO:0000313" key="23">
    <source>
        <dbReference type="Proteomes" id="UP000694557"/>
    </source>
</evidence>
<keyword evidence="9" id="KW-0805">Transcription regulation</keyword>
<dbReference type="InterPro" id="IPR009057">
    <property type="entry name" value="Homeodomain-like_sf"/>
</dbReference>
<dbReference type="FunFam" id="1.10.10.10:FF:000193">
    <property type="entry name" value="histone H2A deubiquitinase MYSM1 isoform X1"/>
    <property type="match status" value="1"/>
</dbReference>
<dbReference type="FunFam" id="1.10.10.60:FF:000151">
    <property type="entry name" value="histone H2A deubiquitinase MYSM1 isoform X2"/>
    <property type="match status" value="1"/>
</dbReference>
<reference evidence="22" key="1">
    <citation type="submission" date="2025-08" db="UniProtKB">
        <authorList>
            <consortium name="Ensembl"/>
        </authorList>
    </citation>
    <scope>IDENTIFICATION</scope>
</reference>
<dbReference type="Pfam" id="PF04433">
    <property type="entry name" value="SWIRM"/>
    <property type="match status" value="1"/>
</dbReference>
<evidence type="ECO:0000256" key="9">
    <source>
        <dbReference type="ARBA" id="ARBA00023015"/>
    </source>
</evidence>
<comment type="similarity">
    <text evidence="2">Belongs to the peptidase M67A family. MYSM1 subfamily.</text>
</comment>
<keyword evidence="6" id="KW-0378">Hydrolase</keyword>
<evidence type="ECO:0000256" key="14">
    <source>
        <dbReference type="ARBA" id="ARBA00023242"/>
    </source>
</evidence>
<evidence type="ECO:0000256" key="12">
    <source>
        <dbReference type="ARBA" id="ARBA00023159"/>
    </source>
</evidence>
<evidence type="ECO:0000256" key="13">
    <source>
        <dbReference type="ARBA" id="ARBA00023163"/>
    </source>
</evidence>
<keyword evidence="10" id="KW-0482">Metalloprotease</keyword>
<feature type="domain" description="SANT" evidence="20">
    <location>
        <begin position="125"/>
        <end position="176"/>
    </location>
</feature>
<dbReference type="InterPro" id="IPR017930">
    <property type="entry name" value="Myb_dom"/>
</dbReference>
<gene>
    <name evidence="22" type="primary">MYSM1</name>
    <name evidence="22" type="synonym">LOC109897995</name>
</gene>
<keyword evidence="14" id="KW-0539">Nucleus</keyword>
<dbReference type="PROSITE" id="PS50934">
    <property type="entry name" value="SWIRM"/>
    <property type="match status" value="1"/>
</dbReference>
<dbReference type="InterPro" id="IPR050242">
    <property type="entry name" value="JAMM_MPN+_peptidase_M67A"/>
</dbReference>
<dbReference type="CDD" id="cd00167">
    <property type="entry name" value="SANT"/>
    <property type="match status" value="1"/>
</dbReference>
<evidence type="ECO:0000256" key="7">
    <source>
        <dbReference type="ARBA" id="ARBA00022833"/>
    </source>
</evidence>
<organism evidence="22 23">
    <name type="scientific">Oncorhynchus kisutch</name>
    <name type="common">Coho salmon</name>
    <name type="synonym">Salmo kisutch</name>
    <dbReference type="NCBI Taxonomy" id="8019"/>
    <lineage>
        <taxon>Eukaryota</taxon>
        <taxon>Metazoa</taxon>
        <taxon>Chordata</taxon>
        <taxon>Craniata</taxon>
        <taxon>Vertebrata</taxon>
        <taxon>Euteleostomi</taxon>
        <taxon>Actinopterygii</taxon>
        <taxon>Neopterygii</taxon>
        <taxon>Teleostei</taxon>
        <taxon>Protacanthopterygii</taxon>
        <taxon>Salmoniformes</taxon>
        <taxon>Salmonidae</taxon>
        <taxon>Salmoninae</taxon>
        <taxon>Oncorhynchus</taxon>
    </lineage>
</organism>
<dbReference type="InterPro" id="IPR001005">
    <property type="entry name" value="SANT/Myb"/>
</dbReference>
<dbReference type="Gene3D" id="1.10.10.60">
    <property type="entry name" value="Homeodomain-like"/>
    <property type="match status" value="1"/>
</dbReference>
<dbReference type="SUPFAM" id="SSF102712">
    <property type="entry name" value="JAB1/MPN domain"/>
    <property type="match status" value="1"/>
</dbReference>
<keyword evidence="13" id="KW-0804">Transcription</keyword>
<feature type="compositionally biased region" description="Acidic residues" evidence="16">
    <location>
        <begin position="230"/>
        <end position="243"/>
    </location>
</feature>
<comment type="subcellular location">
    <subcellularLocation>
        <location evidence="1">Nucleus</location>
    </subcellularLocation>
</comment>
<evidence type="ECO:0000256" key="5">
    <source>
        <dbReference type="ARBA" id="ARBA00022786"/>
    </source>
</evidence>
<evidence type="ECO:0000256" key="1">
    <source>
        <dbReference type="ARBA" id="ARBA00004123"/>
    </source>
</evidence>
<dbReference type="InterPro" id="IPR007526">
    <property type="entry name" value="SWIRM"/>
</dbReference>
<dbReference type="Proteomes" id="UP000694557">
    <property type="component" value="Unassembled WGS sequence"/>
</dbReference>
<evidence type="ECO:0000256" key="4">
    <source>
        <dbReference type="ARBA" id="ARBA00022723"/>
    </source>
</evidence>
<feature type="domain" description="Myb-like" evidence="17">
    <location>
        <begin position="129"/>
        <end position="172"/>
    </location>
</feature>
<feature type="region of interest" description="Disordered" evidence="16">
    <location>
        <begin position="275"/>
        <end position="294"/>
    </location>
</feature>
<dbReference type="Pfam" id="PF01398">
    <property type="entry name" value="JAB"/>
    <property type="match status" value="1"/>
</dbReference>
<dbReference type="GO" id="GO:0006325">
    <property type="term" value="P:chromatin organization"/>
    <property type="evidence" value="ECO:0007669"/>
    <property type="project" value="UniProtKB-KW"/>
</dbReference>
<evidence type="ECO:0000256" key="6">
    <source>
        <dbReference type="ARBA" id="ARBA00022801"/>
    </source>
</evidence>
<feature type="domain" description="HTH myb-type" evidence="21">
    <location>
        <begin position="129"/>
        <end position="176"/>
    </location>
</feature>
<dbReference type="GO" id="GO:0008237">
    <property type="term" value="F:metallopeptidase activity"/>
    <property type="evidence" value="ECO:0007669"/>
    <property type="project" value="UniProtKB-KW"/>
</dbReference>
<keyword evidence="8" id="KW-0156">Chromatin regulator</keyword>
<dbReference type="AlphaFoldDB" id="A0A8C7GRF2"/>
<feature type="domain" description="SWIRM" evidence="19">
    <location>
        <begin position="373"/>
        <end position="471"/>
    </location>
</feature>
<feature type="region of interest" description="Disordered" evidence="16">
    <location>
        <begin position="230"/>
        <end position="270"/>
    </location>
</feature>
<keyword evidence="3" id="KW-0645">Protease</keyword>
<feature type="compositionally biased region" description="Polar residues" evidence="16">
    <location>
        <begin position="836"/>
        <end position="865"/>
    </location>
</feature>
<evidence type="ECO:0000313" key="22">
    <source>
        <dbReference type="Ensembl" id="ENSOKIP00005045346.1"/>
    </source>
</evidence>
<evidence type="ECO:0000256" key="11">
    <source>
        <dbReference type="ARBA" id="ARBA00023125"/>
    </source>
</evidence>
<name>A0A8C7GRF2_ONCKI</name>
<dbReference type="InterPro" id="IPR037518">
    <property type="entry name" value="MPN"/>
</dbReference>
<dbReference type="Gene3D" id="3.40.140.10">
    <property type="entry name" value="Cytidine Deaminase, domain 2"/>
    <property type="match status" value="1"/>
</dbReference>
<feature type="compositionally biased region" description="Low complexity" evidence="16">
    <location>
        <begin position="117"/>
        <end position="130"/>
    </location>
</feature>
<dbReference type="PROSITE" id="PS50249">
    <property type="entry name" value="MPN"/>
    <property type="match status" value="1"/>
</dbReference>
<keyword evidence="12" id="KW-0010">Activator</keyword>
<dbReference type="SMART" id="SM00717">
    <property type="entry name" value="SANT"/>
    <property type="match status" value="1"/>
</dbReference>
<evidence type="ECO:0000259" key="19">
    <source>
        <dbReference type="PROSITE" id="PS50934"/>
    </source>
</evidence>
<evidence type="ECO:0000256" key="15">
    <source>
        <dbReference type="ARBA" id="ARBA00032256"/>
    </source>
</evidence>
<keyword evidence="23" id="KW-1185">Reference proteome</keyword>
<dbReference type="GO" id="GO:0046872">
    <property type="term" value="F:metal ion binding"/>
    <property type="evidence" value="ECO:0007669"/>
    <property type="project" value="UniProtKB-KW"/>
</dbReference>
<dbReference type="KEGG" id="oki:109897995"/>
<dbReference type="InterPro" id="IPR017884">
    <property type="entry name" value="SANT_dom"/>
</dbReference>
<dbReference type="InterPro" id="IPR036388">
    <property type="entry name" value="WH-like_DNA-bd_sf"/>
</dbReference>
<feature type="compositionally biased region" description="Acidic residues" evidence="16">
    <location>
        <begin position="361"/>
        <end position="382"/>
    </location>
</feature>
<keyword evidence="4" id="KW-0479">Metal-binding</keyword>
<dbReference type="PROSITE" id="PS51293">
    <property type="entry name" value="SANT"/>
    <property type="match status" value="1"/>
</dbReference>
<sequence>MSVLCEYALAPLFEIWLANMADELDVVDIEGDECDPDLGDFGDRAALLQNQYMQSAWKTNTGVLPWELDRSISAENREVIENMLMEEQYYLTGKEMPESVWANAPPNPKPKLKRSPAKSSASGSSTATRWSQQEKVLFETGLAQFGRRWTKISKLVGSRTVFQVKSYARQYFKHKAKSEGNTTAVAPPTAPVVLGHVPETSSAFSTSGLSVPSHLSALTNVVRIERLGDEEEEEVDITDDLSDEGGSGGGVVVIGENRRIEGKGEDLQAGVHTETCEPGAPEELDNQGETHQDLSNQTLPSLRETDQEQPNCSPPSSLTTPSPCLAVQAPSGQCEGGTAEPQRDPVESGEETGGSRWTEAGEGEESEEEEEELKYPEQEVELDPATITEEEKQAIPEFFEGRPSKTPGRYLRIRNYILDQWLKSKPRYLNKTSVRPGLKNCGDVNCIGRIHTYLELIGAINFNCDQAVYNRPRMVDRSKPRDSRDTLEYQLAQRLQSMRTRKRRVRDVWGNWRDAKDLEGQTYEHLSAEELALRREEMRRQSKPCKVSRHRRLLDPFQLIPCRVFGEDRPEPFQVIVCAEALLVMDMHAHVSMGEVIGLLGGAYSEEDKVLKIFAAEPCNSVSTGLQCEMDPLSQTQACEMLSSLGSAVVGWYHSHPTFHPNPSLRDIHTQDQFQSYFSRGGAPFIGMIVSPFDPANPSPRSQTTCLMVREDQGPTGPQKLPYRFDYQCSQQQPDWGQLMRRAEWIICKYKHAHGSVQMDRLFRRDSHLTCLEKMMASLGRYLEPLPEEGGPFLSQIHALFQSHFVSEQPRDQDESGTSGSPEPINAHAFPFAQPINVSLTGDTGTQENWENESVSPTDNLETPNIKTINSHQAKEEISHPIRFGSVLLTGHDYLF</sequence>
<feature type="region of interest" description="Disordered" evidence="16">
    <location>
        <begin position="101"/>
        <end position="130"/>
    </location>
</feature>
<dbReference type="CDD" id="cd08067">
    <property type="entry name" value="MPN_2A_DUB"/>
    <property type="match status" value="1"/>
</dbReference>
<reference evidence="22" key="2">
    <citation type="submission" date="2025-09" db="UniProtKB">
        <authorList>
            <consortium name="Ensembl"/>
        </authorList>
    </citation>
    <scope>IDENTIFICATION</scope>
</reference>
<dbReference type="GO" id="GO:0003677">
    <property type="term" value="F:DNA binding"/>
    <property type="evidence" value="ECO:0007669"/>
    <property type="project" value="UniProtKB-KW"/>
</dbReference>
<dbReference type="Ensembl" id="ENSOKIT00005047758.1">
    <property type="protein sequence ID" value="ENSOKIP00005045346.1"/>
    <property type="gene ID" value="ENSOKIG00005018970.1"/>
</dbReference>
<feature type="compositionally biased region" description="Low complexity" evidence="16">
    <location>
        <begin position="314"/>
        <end position="325"/>
    </location>
</feature>